<protein>
    <submittedName>
        <fullName evidence="2">Uncharacterized protein</fullName>
    </submittedName>
</protein>
<dbReference type="EMBL" id="JAOTPV010000009">
    <property type="protein sequence ID" value="KAJ4478047.1"/>
    <property type="molecule type" value="Genomic_DNA"/>
</dbReference>
<keyword evidence="3" id="KW-1185">Reference proteome</keyword>
<comment type="caution">
    <text evidence="2">The sequence shown here is derived from an EMBL/GenBank/DDBJ whole genome shotgun (WGS) entry which is preliminary data.</text>
</comment>
<dbReference type="OrthoDB" id="4072855at2759"/>
<proteinExistence type="predicted"/>
<dbReference type="Proteomes" id="UP001150266">
    <property type="component" value="Unassembled WGS sequence"/>
</dbReference>
<evidence type="ECO:0000313" key="2">
    <source>
        <dbReference type="EMBL" id="KAJ4478047.1"/>
    </source>
</evidence>
<feature type="region of interest" description="Disordered" evidence="1">
    <location>
        <begin position="93"/>
        <end position="128"/>
    </location>
</feature>
<sequence>MSTDAKRIQTDDIHASNLASNTPATLSHTVTPDLTAALRNIGMRTRKSVLEGYALNPNPQYGTPSSRMKAMSTGTLFQSSHNAMLVVRGDQQKTFMSPRKRHRSASPIDNGADDETCNEEESMSLDARQHPERPVKPLMKTKRAFLQSKSLPADALFPVQNQLIPQNSVHSTDEEEDWSSNLALQAPVSTFEPMSMS</sequence>
<dbReference type="AlphaFoldDB" id="A0A9W9DNK0"/>
<feature type="region of interest" description="Disordered" evidence="1">
    <location>
        <begin position="166"/>
        <end position="197"/>
    </location>
</feature>
<feature type="compositionally biased region" description="Acidic residues" evidence="1">
    <location>
        <begin position="111"/>
        <end position="123"/>
    </location>
</feature>
<name>A0A9W9DNK0_9AGAR</name>
<reference evidence="2" key="1">
    <citation type="submission" date="2022-08" db="EMBL/GenBank/DDBJ databases">
        <title>A Global Phylogenomic Analysis of the Shiitake Genus Lentinula.</title>
        <authorList>
            <consortium name="DOE Joint Genome Institute"/>
            <person name="Sierra-Patev S."/>
            <person name="Min B."/>
            <person name="Naranjo-Ortiz M."/>
            <person name="Looney B."/>
            <person name="Konkel Z."/>
            <person name="Slot J.C."/>
            <person name="Sakamoto Y."/>
            <person name="Steenwyk J.L."/>
            <person name="Rokas A."/>
            <person name="Carro J."/>
            <person name="Camarero S."/>
            <person name="Ferreira P."/>
            <person name="Molpeceres G."/>
            <person name="Ruiz-Duenas F.J."/>
            <person name="Serrano A."/>
            <person name="Henrissat B."/>
            <person name="Drula E."/>
            <person name="Hughes K.W."/>
            <person name="Mata J.L."/>
            <person name="Ishikawa N.K."/>
            <person name="Vargas-Isla R."/>
            <person name="Ushijima S."/>
            <person name="Smith C.A."/>
            <person name="Ahrendt S."/>
            <person name="Andreopoulos W."/>
            <person name="He G."/>
            <person name="Labutti K."/>
            <person name="Lipzen A."/>
            <person name="Ng V."/>
            <person name="Riley R."/>
            <person name="Sandor L."/>
            <person name="Barry K."/>
            <person name="Martinez A.T."/>
            <person name="Xiao Y."/>
            <person name="Gibbons J.G."/>
            <person name="Terashima K."/>
            <person name="Grigoriev I.V."/>
            <person name="Hibbett D.S."/>
        </authorList>
    </citation>
    <scope>NUCLEOTIDE SEQUENCE</scope>
    <source>
        <strain evidence="2">JLM2183</strain>
    </source>
</reference>
<organism evidence="2 3">
    <name type="scientific">Lentinula aciculospora</name>
    <dbReference type="NCBI Taxonomy" id="153920"/>
    <lineage>
        <taxon>Eukaryota</taxon>
        <taxon>Fungi</taxon>
        <taxon>Dikarya</taxon>
        <taxon>Basidiomycota</taxon>
        <taxon>Agaricomycotina</taxon>
        <taxon>Agaricomycetes</taxon>
        <taxon>Agaricomycetidae</taxon>
        <taxon>Agaricales</taxon>
        <taxon>Marasmiineae</taxon>
        <taxon>Omphalotaceae</taxon>
        <taxon>Lentinula</taxon>
    </lineage>
</organism>
<evidence type="ECO:0000313" key="3">
    <source>
        <dbReference type="Proteomes" id="UP001150266"/>
    </source>
</evidence>
<evidence type="ECO:0000256" key="1">
    <source>
        <dbReference type="SAM" id="MobiDB-lite"/>
    </source>
</evidence>
<accession>A0A9W9DNK0</accession>
<gene>
    <name evidence="2" type="ORF">J3R30DRAFT_2850560</name>
</gene>